<dbReference type="EMBL" id="CAJQZP010000693">
    <property type="protein sequence ID" value="CAG4978822.1"/>
    <property type="molecule type" value="Genomic_DNA"/>
</dbReference>
<sequence>MCRCNVARAQVAIVQQQWIESSSEFSERLPVVPVPLARHGETRVACVGPAPLGAAGRVAAAASPAARAAAHWPRLEEMLLHAAQGAPPMIFKPTVDLYTERTDANPIVPQGEPVQITLTLTNPLKIPLLLKDLELLWQFIPDTEETEGPKDILNNEPFLASGRTLESNVIFRQKIASCLLEGDCNKRLTFSLTPLQVGRLLIKGLAFKLINTGEEGKENGNSVIISGKLDLLSDGNESDKRLQIIVIPQAPCLQMTFSETSPEAISGEIRIIDVEFRNVGPVEMKNLYLAVSHPDCVRLDIDEHSDDFKLLYDEKYRKPPSYSDERAARAGGAHGRGGAALRASGARAGGGGLRACAPAAAAAAGACAAPARLLRDWPAPAPAPPAAPRDAFPHYGGS</sequence>
<dbReference type="InterPro" id="IPR058541">
    <property type="entry name" value="Ig_TPPC8_1st"/>
</dbReference>
<dbReference type="AlphaFoldDB" id="A0A8S3WVN4"/>
<feature type="region of interest" description="Disordered" evidence="1">
    <location>
        <begin position="378"/>
        <end position="398"/>
    </location>
</feature>
<protein>
    <submittedName>
        <fullName evidence="3">(apollo) hypothetical protein</fullName>
    </submittedName>
</protein>
<gene>
    <name evidence="3" type="ORF">PAPOLLO_LOCUS9769</name>
</gene>
<feature type="domain" description="TPPC8 first Ig-like" evidence="2">
    <location>
        <begin position="68"/>
        <end position="261"/>
    </location>
</feature>
<proteinExistence type="predicted"/>
<feature type="region of interest" description="Disordered" evidence="1">
    <location>
        <begin position="321"/>
        <end position="341"/>
    </location>
</feature>
<organism evidence="3 4">
    <name type="scientific">Parnassius apollo</name>
    <name type="common">Apollo butterfly</name>
    <name type="synonym">Papilio apollo</name>
    <dbReference type="NCBI Taxonomy" id="110799"/>
    <lineage>
        <taxon>Eukaryota</taxon>
        <taxon>Metazoa</taxon>
        <taxon>Ecdysozoa</taxon>
        <taxon>Arthropoda</taxon>
        <taxon>Hexapoda</taxon>
        <taxon>Insecta</taxon>
        <taxon>Pterygota</taxon>
        <taxon>Neoptera</taxon>
        <taxon>Endopterygota</taxon>
        <taxon>Lepidoptera</taxon>
        <taxon>Glossata</taxon>
        <taxon>Ditrysia</taxon>
        <taxon>Papilionoidea</taxon>
        <taxon>Papilionidae</taxon>
        <taxon>Parnassiinae</taxon>
        <taxon>Parnassini</taxon>
        <taxon>Parnassius</taxon>
        <taxon>Parnassius</taxon>
    </lineage>
</organism>
<dbReference type="OrthoDB" id="203724at2759"/>
<keyword evidence="4" id="KW-1185">Reference proteome</keyword>
<evidence type="ECO:0000313" key="3">
    <source>
        <dbReference type="EMBL" id="CAG4978822.1"/>
    </source>
</evidence>
<dbReference type="PANTHER" id="PTHR12975:SF6">
    <property type="entry name" value="TRAFFICKING PROTEIN PARTICLE COMPLEX SUBUNIT 8"/>
    <property type="match status" value="1"/>
</dbReference>
<comment type="caution">
    <text evidence="3">The sequence shown here is derived from an EMBL/GenBank/DDBJ whole genome shotgun (WGS) entry which is preliminary data.</text>
</comment>
<dbReference type="InterPro" id="IPR024420">
    <property type="entry name" value="TRAPP_III_complex_Trs85"/>
</dbReference>
<dbReference type="GO" id="GO:1990072">
    <property type="term" value="C:TRAPPIII protein complex"/>
    <property type="evidence" value="ECO:0007669"/>
    <property type="project" value="TreeGrafter"/>
</dbReference>
<accession>A0A8S3WVN4</accession>
<dbReference type="PANTHER" id="PTHR12975">
    <property type="entry name" value="TRANSPORT PROTEIN TRAPP"/>
    <property type="match status" value="1"/>
</dbReference>
<evidence type="ECO:0000313" key="4">
    <source>
        <dbReference type="Proteomes" id="UP000691718"/>
    </source>
</evidence>
<dbReference type="Proteomes" id="UP000691718">
    <property type="component" value="Unassembled WGS sequence"/>
</dbReference>
<evidence type="ECO:0000256" key="1">
    <source>
        <dbReference type="SAM" id="MobiDB-lite"/>
    </source>
</evidence>
<dbReference type="Pfam" id="PF24545">
    <property type="entry name" value="Ig_TPPC8_1st"/>
    <property type="match status" value="1"/>
</dbReference>
<name>A0A8S3WVN4_PARAO</name>
<reference evidence="3" key="1">
    <citation type="submission" date="2021-04" db="EMBL/GenBank/DDBJ databases">
        <authorList>
            <person name="Tunstrom K."/>
        </authorList>
    </citation>
    <scope>NUCLEOTIDE SEQUENCE</scope>
</reference>
<evidence type="ECO:0000259" key="2">
    <source>
        <dbReference type="Pfam" id="PF24545"/>
    </source>
</evidence>